<dbReference type="Gene3D" id="2.60.120.200">
    <property type="match status" value="1"/>
</dbReference>
<protein>
    <submittedName>
        <fullName evidence="1">Uncharacterized protein</fullName>
    </submittedName>
</protein>
<evidence type="ECO:0000313" key="1">
    <source>
        <dbReference type="EMBL" id="EEF62104.1"/>
    </source>
</evidence>
<dbReference type="AlphaFoldDB" id="B9XDF8"/>
<accession>B9XDF8</accession>
<comment type="caution">
    <text evidence="1">The sequence shown here is derived from an EMBL/GenBank/DDBJ whole genome shotgun (WGS) entry which is preliminary data.</text>
</comment>
<name>B9XDF8_PEDPL</name>
<dbReference type="STRING" id="320771.Cflav_PD6379"/>
<evidence type="ECO:0000313" key="2">
    <source>
        <dbReference type="Proteomes" id="UP000003688"/>
    </source>
</evidence>
<dbReference type="Pfam" id="PF13385">
    <property type="entry name" value="Laminin_G_3"/>
    <property type="match status" value="1"/>
</dbReference>
<keyword evidence="2" id="KW-1185">Reference proteome</keyword>
<reference evidence="1 2" key="1">
    <citation type="journal article" date="2011" name="J. Bacteriol.">
        <title>Genome sequence of 'Pedosphaera parvula' Ellin514, an aerobic Verrucomicrobial isolate from pasture soil.</title>
        <authorList>
            <person name="Kant R."/>
            <person name="van Passel M.W."/>
            <person name="Sangwan P."/>
            <person name="Palva A."/>
            <person name="Lucas S."/>
            <person name="Copeland A."/>
            <person name="Lapidus A."/>
            <person name="Glavina Del Rio T."/>
            <person name="Dalin E."/>
            <person name="Tice H."/>
            <person name="Bruce D."/>
            <person name="Goodwin L."/>
            <person name="Pitluck S."/>
            <person name="Chertkov O."/>
            <person name="Larimer F.W."/>
            <person name="Land M.L."/>
            <person name="Hauser L."/>
            <person name="Brettin T.S."/>
            <person name="Detter J.C."/>
            <person name="Han S."/>
            <person name="de Vos W.M."/>
            <person name="Janssen P.H."/>
            <person name="Smidt H."/>
        </authorList>
    </citation>
    <scope>NUCLEOTIDE SEQUENCE [LARGE SCALE GENOMIC DNA]</scope>
    <source>
        <strain evidence="1 2">Ellin514</strain>
    </source>
</reference>
<dbReference type="RefSeq" id="WP_007413856.1">
    <property type="nucleotide sequence ID" value="NZ_ABOX02000006.1"/>
</dbReference>
<dbReference type="Proteomes" id="UP000003688">
    <property type="component" value="Unassembled WGS sequence"/>
</dbReference>
<gene>
    <name evidence="1" type="ORF">Cflav_PD6379</name>
</gene>
<sequence>MSNFIYPLGIIDKQKVTLLNTVVSDQFEDGTTMTRLLWSPQNFKRKFDITHGPLTLAEYRYLRSFYSQRSGMFDSFWYRDNVNRKGNASVRFASTLADDHDGVLFNTQITLNEVAAIRTLPEWDEVSMAASSAPILWYDANREFYLSHAGNLITEPAVYDSANQHYPGTWTAGSSLILDGSASQYQSYSFTGGNWSDSPRVVELAAGKPGCTIFAFCRHSSPVAVYRELLFSLGVEGTNKGIGLQLGAENYYAPWIGTDEPFYTCRFVNDPPDTWRSIAVTFPTGADGASMYVNAVAIPNTDGVGRAYQPGPAVFGTSPSHNYPANPAAAVTNANMAHVMVFNTALTVDQIKALHNLLGYQYGLSIIS</sequence>
<dbReference type="InterPro" id="IPR013320">
    <property type="entry name" value="ConA-like_dom_sf"/>
</dbReference>
<organism evidence="1 2">
    <name type="scientific">Pedosphaera parvula (strain Ellin514)</name>
    <dbReference type="NCBI Taxonomy" id="320771"/>
    <lineage>
        <taxon>Bacteria</taxon>
        <taxon>Pseudomonadati</taxon>
        <taxon>Verrucomicrobiota</taxon>
        <taxon>Pedosphaerae</taxon>
        <taxon>Pedosphaerales</taxon>
        <taxon>Pedosphaeraceae</taxon>
        <taxon>Pedosphaera</taxon>
    </lineage>
</organism>
<dbReference type="SUPFAM" id="SSF49899">
    <property type="entry name" value="Concanavalin A-like lectins/glucanases"/>
    <property type="match status" value="1"/>
</dbReference>
<dbReference type="EMBL" id="ABOX02000006">
    <property type="protein sequence ID" value="EEF62104.1"/>
    <property type="molecule type" value="Genomic_DNA"/>
</dbReference>
<proteinExistence type="predicted"/>